<dbReference type="GO" id="GO:0006811">
    <property type="term" value="P:monoatomic ion transport"/>
    <property type="evidence" value="ECO:0000318"/>
    <property type="project" value="GO_Central"/>
</dbReference>
<keyword evidence="1" id="KW-0472">Membrane</keyword>
<feature type="transmembrane region" description="Helical" evidence="1">
    <location>
        <begin position="113"/>
        <end position="135"/>
    </location>
</feature>
<keyword evidence="4" id="KW-1185">Reference proteome</keyword>
<gene>
    <name evidence="3" type="ORF">GSPATT00013706001</name>
</gene>
<dbReference type="InterPro" id="IPR015449">
    <property type="entry name" value="K_chnl_Ca-activ_SK"/>
</dbReference>
<feature type="transmembrane region" description="Helical" evidence="1">
    <location>
        <begin position="156"/>
        <end position="175"/>
    </location>
</feature>
<proteinExistence type="predicted"/>
<dbReference type="GO" id="GO:0005516">
    <property type="term" value="F:calmodulin binding"/>
    <property type="evidence" value="ECO:0000318"/>
    <property type="project" value="GO_Central"/>
</dbReference>
<feature type="transmembrane region" description="Helical" evidence="1">
    <location>
        <begin position="81"/>
        <end position="101"/>
    </location>
</feature>
<dbReference type="Proteomes" id="UP000000600">
    <property type="component" value="Unassembled WGS sequence"/>
</dbReference>
<feature type="transmembrane region" description="Helical" evidence="1">
    <location>
        <begin position="292"/>
        <end position="309"/>
    </location>
</feature>
<dbReference type="SUPFAM" id="SSF81324">
    <property type="entry name" value="Voltage-gated potassium channels"/>
    <property type="match status" value="1"/>
</dbReference>
<feature type="transmembrane region" description="Helical" evidence="1">
    <location>
        <begin position="195"/>
        <end position="216"/>
    </location>
</feature>
<dbReference type="GO" id="GO:0005886">
    <property type="term" value="C:plasma membrane"/>
    <property type="evidence" value="ECO:0000318"/>
    <property type="project" value="GO_Central"/>
</dbReference>
<dbReference type="FunFam" id="1.10.287.70:FF:000330">
    <property type="entry name" value="Uncharacterized protein"/>
    <property type="match status" value="1"/>
</dbReference>
<keyword evidence="1" id="KW-0812">Transmembrane</keyword>
<evidence type="ECO:0000313" key="3">
    <source>
        <dbReference type="EMBL" id="CAK78257.1"/>
    </source>
</evidence>
<evidence type="ECO:0000313" key="4">
    <source>
        <dbReference type="Proteomes" id="UP000000600"/>
    </source>
</evidence>
<dbReference type="EMBL" id="CT868296">
    <property type="protein sequence ID" value="CAK78257.1"/>
    <property type="molecule type" value="Genomic_DNA"/>
</dbReference>
<dbReference type="Pfam" id="PF07885">
    <property type="entry name" value="Ion_trans_2"/>
    <property type="match status" value="1"/>
</dbReference>
<dbReference type="KEGG" id="ptm:GSPATT00013706001"/>
<dbReference type="InParanoid" id="A0D5E0"/>
<dbReference type="GO" id="GO:0016286">
    <property type="term" value="F:small conductance calcium-activated potassium channel activity"/>
    <property type="evidence" value="ECO:0000318"/>
    <property type="project" value="GO_Central"/>
</dbReference>
<keyword evidence="1" id="KW-1133">Transmembrane helix</keyword>
<dbReference type="OMA" id="IMTFMAY"/>
<feature type="transmembrane region" description="Helical" evidence="1">
    <location>
        <begin position="252"/>
        <end position="272"/>
    </location>
</feature>
<protein>
    <recommendedName>
        <fullName evidence="2">Potassium channel domain-containing protein</fullName>
    </recommendedName>
</protein>
<accession>A0D5E0</accession>
<dbReference type="OrthoDB" id="297496at2759"/>
<name>A0D5E0_PARTE</name>
<feature type="domain" description="Potassium channel" evidence="2">
    <location>
        <begin position="268"/>
        <end position="337"/>
    </location>
</feature>
<organism evidence="3 4">
    <name type="scientific">Paramecium tetraurelia</name>
    <dbReference type="NCBI Taxonomy" id="5888"/>
    <lineage>
        <taxon>Eukaryota</taxon>
        <taxon>Sar</taxon>
        <taxon>Alveolata</taxon>
        <taxon>Ciliophora</taxon>
        <taxon>Intramacronucleata</taxon>
        <taxon>Oligohymenophorea</taxon>
        <taxon>Peniculida</taxon>
        <taxon>Parameciidae</taxon>
        <taxon>Paramecium</taxon>
    </lineage>
</organism>
<evidence type="ECO:0000256" key="1">
    <source>
        <dbReference type="SAM" id="Phobius"/>
    </source>
</evidence>
<dbReference type="eggNOG" id="KOG3684">
    <property type="taxonomic scope" value="Eukaryota"/>
</dbReference>
<dbReference type="PANTHER" id="PTHR10153">
    <property type="entry name" value="SMALL CONDUCTANCE CALCIUM-ACTIVATED POTASSIUM CHANNEL"/>
    <property type="match status" value="1"/>
</dbReference>
<dbReference type="AlphaFoldDB" id="A0D5E0"/>
<dbReference type="InterPro" id="IPR013099">
    <property type="entry name" value="K_chnl_dom"/>
</dbReference>
<dbReference type="RefSeq" id="XP_001445654.1">
    <property type="nucleotide sequence ID" value="XM_001445617.1"/>
</dbReference>
<dbReference type="HOGENOM" id="CLU_040608_0_0_1"/>
<evidence type="ECO:0000259" key="2">
    <source>
        <dbReference type="Pfam" id="PF07885"/>
    </source>
</evidence>
<feature type="transmembrane region" description="Helical" evidence="1">
    <location>
        <begin position="321"/>
        <end position="339"/>
    </location>
</feature>
<reference evidence="3 4" key="1">
    <citation type="journal article" date="2006" name="Nature">
        <title>Global trends of whole-genome duplications revealed by the ciliate Paramecium tetraurelia.</title>
        <authorList>
            <consortium name="Genoscope"/>
            <person name="Aury J.-M."/>
            <person name="Jaillon O."/>
            <person name="Duret L."/>
            <person name="Noel B."/>
            <person name="Jubin C."/>
            <person name="Porcel B.M."/>
            <person name="Segurens B."/>
            <person name="Daubin V."/>
            <person name="Anthouard V."/>
            <person name="Aiach N."/>
            <person name="Arnaiz O."/>
            <person name="Billaut A."/>
            <person name="Beisson J."/>
            <person name="Blanc I."/>
            <person name="Bouhouche K."/>
            <person name="Camara F."/>
            <person name="Duharcourt S."/>
            <person name="Guigo R."/>
            <person name="Gogendeau D."/>
            <person name="Katinka M."/>
            <person name="Keller A.-M."/>
            <person name="Kissmehl R."/>
            <person name="Klotz C."/>
            <person name="Koll F."/>
            <person name="Le Moue A."/>
            <person name="Lepere C."/>
            <person name="Malinsky S."/>
            <person name="Nowacki M."/>
            <person name="Nowak J.K."/>
            <person name="Plattner H."/>
            <person name="Poulain J."/>
            <person name="Ruiz F."/>
            <person name="Serrano V."/>
            <person name="Zagulski M."/>
            <person name="Dessen P."/>
            <person name="Betermier M."/>
            <person name="Weissenbach J."/>
            <person name="Scarpelli C."/>
            <person name="Schachter V."/>
            <person name="Sperling L."/>
            <person name="Meyer E."/>
            <person name="Cohen J."/>
            <person name="Wincker P."/>
        </authorList>
    </citation>
    <scope>NUCLEOTIDE SEQUENCE [LARGE SCALE GENOMIC DNA]</scope>
    <source>
        <strain evidence="3 4">Stock d4-2</strain>
    </source>
</reference>
<sequence>MKSSNYETIELQGNPASRVNEDDAFQQHGRLSCLFETSPKVKMSQRKKSKIIGSSKNNAFEDSRVTRLYFERYRVLELGRMWTICASIVLMVLEYEVSFAYQLTDTYEEEIKTLLYLILVLTIISIIMTFMAYLAELEFKKRSLTVPKASNIFQTNLIFLVLIETVILLPCPTPYTIGYKVSFLQRYSDQSRFYFVNEILTFVMLFRSLLVLNIAFKFQSFYSNRVNRLCGIYSVEFGPHFIFKVAIRQNPYSTLCGLFCIGIFLFSYQLEISERALLRTTTEIDHYNINNSLWVCMITIFTVGYGDLYPTTELGRLSMTLGLFYGVALTSLFTAILYADLQPFVSELRSITLLDKACIKTEIRQVAERILLNFYKLNSYLKKYKLKINVNDPATLNRISSIQNYLQEGQQLKRYEQLNQNRNYRSIDTEDFIAMADRYFKDMNDRIQDFRRMLKQMKNQQLTINDRDTPQVRSVQKNCHTVTAASYDVKSKDDHYFDQLIDSQSEHSELMQFNDDE</sequence>
<dbReference type="GeneID" id="5031439"/>
<dbReference type="Gene3D" id="1.10.287.70">
    <property type="match status" value="1"/>
</dbReference>